<evidence type="ECO:0000313" key="5">
    <source>
        <dbReference type="EMBL" id="MDK2122940.1"/>
    </source>
</evidence>
<proteinExistence type="inferred from homology"/>
<accession>A0ABT7DS99</accession>
<evidence type="ECO:0000256" key="2">
    <source>
        <dbReference type="ARBA" id="ARBA00022729"/>
    </source>
</evidence>
<gene>
    <name evidence="5" type="ORF">PZA18_02615</name>
</gene>
<dbReference type="Pfam" id="PF13458">
    <property type="entry name" value="Peripla_BP_6"/>
    <property type="match status" value="1"/>
</dbReference>
<dbReference type="Gene3D" id="3.40.50.2300">
    <property type="match status" value="2"/>
</dbReference>
<dbReference type="SUPFAM" id="SSF53822">
    <property type="entry name" value="Periplasmic binding protein-like I"/>
    <property type="match status" value="1"/>
</dbReference>
<dbReference type="PANTHER" id="PTHR47235">
    <property type="entry name" value="BLR6548 PROTEIN"/>
    <property type="match status" value="1"/>
</dbReference>
<dbReference type="CDD" id="cd06326">
    <property type="entry name" value="PBP1_ABC_ligand_binding-like"/>
    <property type="match status" value="1"/>
</dbReference>
<evidence type="ECO:0000256" key="3">
    <source>
        <dbReference type="SAM" id="SignalP"/>
    </source>
</evidence>
<dbReference type="InterPro" id="IPR028081">
    <property type="entry name" value="Leu-bd"/>
</dbReference>
<evidence type="ECO:0000313" key="6">
    <source>
        <dbReference type="Proteomes" id="UP001172778"/>
    </source>
</evidence>
<name>A0ABT7DS99_9NEIS</name>
<evidence type="ECO:0000259" key="4">
    <source>
        <dbReference type="Pfam" id="PF13458"/>
    </source>
</evidence>
<keyword evidence="6" id="KW-1185">Reference proteome</keyword>
<feature type="chain" id="PRO_5046902548" evidence="3">
    <location>
        <begin position="21"/>
        <end position="373"/>
    </location>
</feature>
<sequence>MKFRKLMIAAAVALTATAHADDLVVGTVNPMSGVLADLSNDLVSGVKACFEAINAKGGVNGNRIQLVARDGGYKPGDAANVVKQVIEQEKPIAMIAIAGTSINEAILEQKLLTSHQIPLIGPLSGGAALRKPINPYLYNLRASYKVEAQRLVKQALSSGATKVAVFYQNDDFGQDGLAAAEAAMVKAGHKLAASGGYETGSDDVKAAVAAILKSQPDAVVMFSANKSTAAFIKAMRAAGSTAQFYNVSTVNHKALIQLAGLNNVQNMVISQVVPSPNNTVKSVVREYRENLKKYVPTAQPSHNGLESYIAAKVLVEGLKHAGNSPTRSSLQRALDGLGRYNAGGFEVTFGPSDREGSDLVELGIVGPDGELRQ</sequence>
<feature type="domain" description="Leucine-binding protein" evidence="4">
    <location>
        <begin position="25"/>
        <end position="355"/>
    </location>
</feature>
<dbReference type="Proteomes" id="UP001172778">
    <property type="component" value="Unassembled WGS sequence"/>
</dbReference>
<dbReference type="InterPro" id="IPR028082">
    <property type="entry name" value="Peripla_BP_I"/>
</dbReference>
<dbReference type="PANTHER" id="PTHR47235:SF1">
    <property type="entry name" value="BLR6548 PROTEIN"/>
    <property type="match status" value="1"/>
</dbReference>
<feature type="signal peptide" evidence="3">
    <location>
        <begin position="1"/>
        <end position="20"/>
    </location>
</feature>
<protein>
    <submittedName>
        <fullName evidence="5">ABC transporter substrate-binding protein</fullName>
    </submittedName>
</protein>
<comment type="caution">
    <text evidence="5">The sequence shown here is derived from an EMBL/GenBank/DDBJ whole genome shotgun (WGS) entry which is preliminary data.</text>
</comment>
<dbReference type="RefSeq" id="WP_284099227.1">
    <property type="nucleotide sequence ID" value="NZ_JARRAF010000002.1"/>
</dbReference>
<reference evidence="5" key="1">
    <citation type="submission" date="2023-03" db="EMBL/GenBank/DDBJ databases">
        <title>Chitinimonas shenzhenensis gen. nov., sp. nov., a novel member of family Burkholderiaceae isolated from activated sludge collected in Shen Zhen, China.</title>
        <authorList>
            <person name="Wang X."/>
        </authorList>
    </citation>
    <scope>NUCLEOTIDE SEQUENCE</scope>
    <source>
        <strain evidence="5">DQS-5</strain>
    </source>
</reference>
<keyword evidence="2 3" id="KW-0732">Signal</keyword>
<evidence type="ECO:0000256" key="1">
    <source>
        <dbReference type="ARBA" id="ARBA00010062"/>
    </source>
</evidence>
<organism evidence="5 6">
    <name type="scientific">Parachitinimonas caeni</name>
    <dbReference type="NCBI Taxonomy" id="3031301"/>
    <lineage>
        <taxon>Bacteria</taxon>
        <taxon>Pseudomonadati</taxon>
        <taxon>Pseudomonadota</taxon>
        <taxon>Betaproteobacteria</taxon>
        <taxon>Neisseriales</taxon>
        <taxon>Chitinibacteraceae</taxon>
        <taxon>Parachitinimonas</taxon>
    </lineage>
</organism>
<comment type="similarity">
    <text evidence="1">Belongs to the leucine-binding protein family.</text>
</comment>
<dbReference type="EMBL" id="JARRAF010000002">
    <property type="protein sequence ID" value="MDK2122940.1"/>
    <property type="molecule type" value="Genomic_DNA"/>
</dbReference>